<dbReference type="FunFam" id="3.30.160.60:FF:000130">
    <property type="entry name" value="Spalt-like transcription factor 4"/>
    <property type="match status" value="1"/>
</dbReference>
<dbReference type="PANTHER" id="PTHR23233">
    <property type="entry name" value="SAL-LIKE PROTEIN"/>
    <property type="match status" value="1"/>
</dbReference>
<keyword evidence="10" id="KW-0539">Nucleus</keyword>
<dbReference type="Gene3D" id="3.30.160.60">
    <property type="entry name" value="Classic Zinc Finger"/>
    <property type="match status" value="3"/>
</dbReference>
<feature type="domain" description="C2H2-type" evidence="14">
    <location>
        <begin position="161"/>
        <end position="183"/>
    </location>
</feature>
<feature type="transmembrane region" description="Helical" evidence="13">
    <location>
        <begin position="178"/>
        <end position="201"/>
    </location>
</feature>
<accession>A0A672REC7</accession>
<evidence type="ECO:0000256" key="11">
    <source>
        <dbReference type="ARBA" id="ARBA00038474"/>
    </source>
</evidence>
<evidence type="ECO:0000313" key="15">
    <source>
        <dbReference type="Ensembl" id="ENSSGRP00000087049.1"/>
    </source>
</evidence>
<keyword evidence="3" id="KW-0479">Metal-binding</keyword>
<reference evidence="15" key="2">
    <citation type="submission" date="2025-09" db="UniProtKB">
        <authorList>
            <consortium name="Ensembl"/>
        </authorList>
    </citation>
    <scope>IDENTIFICATION</scope>
</reference>
<dbReference type="InterPro" id="IPR013087">
    <property type="entry name" value="Znf_C2H2_type"/>
</dbReference>
<evidence type="ECO:0000256" key="2">
    <source>
        <dbReference type="ARBA" id="ARBA00022553"/>
    </source>
</evidence>
<dbReference type="SUPFAM" id="SSF57667">
    <property type="entry name" value="beta-beta-alpha zinc fingers"/>
    <property type="match status" value="2"/>
</dbReference>
<evidence type="ECO:0000256" key="7">
    <source>
        <dbReference type="ARBA" id="ARBA00023015"/>
    </source>
</evidence>
<reference evidence="15" key="1">
    <citation type="submission" date="2025-08" db="UniProtKB">
        <authorList>
            <consortium name="Ensembl"/>
        </authorList>
    </citation>
    <scope>IDENTIFICATION</scope>
</reference>
<evidence type="ECO:0000313" key="16">
    <source>
        <dbReference type="Proteomes" id="UP000472262"/>
    </source>
</evidence>
<dbReference type="PANTHER" id="PTHR23233:SF46">
    <property type="entry name" value="SAL-LIKE PROTEIN 3"/>
    <property type="match status" value="1"/>
</dbReference>
<dbReference type="InterPro" id="IPR036236">
    <property type="entry name" value="Znf_C2H2_sf"/>
</dbReference>
<evidence type="ECO:0000256" key="5">
    <source>
        <dbReference type="ARBA" id="ARBA00022771"/>
    </source>
</evidence>
<evidence type="ECO:0000256" key="6">
    <source>
        <dbReference type="ARBA" id="ARBA00022833"/>
    </source>
</evidence>
<keyword evidence="5 12" id="KW-0863">Zinc-finger</keyword>
<keyword evidence="13" id="KW-0472">Membrane</keyword>
<proteinExistence type="inferred from homology"/>
<dbReference type="PROSITE" id="PS00028">
    <property type="entry name" value="ZINC_FINGER_C2H2_1"/>
    <property type="match status" value="1"/>
</dbReference>
<comment type="subcellular location">
    <subcellularLocation>
        <location evidence="1">Nucleus</location>
    </subcellularLocation>
</comment>
<keyword evidence="7" id="KW-0805">Transcription regulation</keyword>
<dbReference type="GO" id="GO:0000981">
    <property type="term" value="F:DNA-binding transcription factor activity, RNA polymerase II-specific"/>
    <property type="evidence" value="ECO:0007669"/>
    <property type="project" value="TreeGrafter"/>
</dbReference>
<evidence type="ECO:0000256" key="12">
    <source>
        <dbReference type="PROSITE-ProRule" id="PRU00042"/>
    </source>
</evidence>
<dbReference type="GO" id="GO:0008270">
    <property type="term" value="F:zinc ion binding"/>
    <property type="evidence" value="ECO:0007669"/>
    <property type="project" value="UniProtKB-KW"/>
</dbReference>
<keyword evidence="16" id="KW-1185">Reference proteome</keyword>
<dbReference type="GO" id="GO:0000978">
    <property type="term" value="F:RNA polymerase II cis-regulatory region sequence-specific DNA binding"/>
    <property type="evidence" value="ECO:0007669"/>
    <property type="project" value="TreeGrafter"/>
</dbReference>
<dbReference type="Proteomes" id="UP000472262">
    <property type="component" value="Unassembled WGS sequence"/>
</dbReference>
<evidence type="ECO:0000256" key="1">
    <source>
        <dbReference type="ARBA" id="ARBA00004123"/>
    </source>
</evidence>
<keyword evidence="2" id="KW-0597">Phosphoprotein</keyword>
<keyword evidence="13" id="KW-1133">Transmembrane helix</keyword>
<sequence length="216" mass="23616">TDSCQPSSRPQHECNLRRTGGKISCGISLPKNTLSPLAPSHGRLLTSPSSLPLVPHSSSNSVIFPNPLASIAATTNALDPLSALMKHRKGKPPNVSLFDTKPNSEDPFFKHKCRFCAKVFGSDSALQIHLRSHTGERPFKCNICASALQIHERTHTGEKPFGCSICGRAFTTKGNLKVWLKIHLAYVCILVYIYGITYIHVFKSSHSLKPKAVSDT</sequence>
<dbReference type="FunFam" id="3.30.160.60:FF:000689">
    <property type="entry name" value="Spalt like transcription factor 1"/>
    <property type="match status" value="1"/>
</dbReference>
<evidence type="ECO:0000256" key="4">
    <source>
        <dbReference type="ARBA" id="ARBA00022737"/>
    </source>
</evidence>
<dbReference type="Ensembl" id="ENSSGRT00000092667.1">
    <property type="protein sequence ID" value="ENSSGRP00000087049.1"/>
    <property type="gene ID" value="ENSSGRG00000043763.1"/>
</dbReference>
<keyword evidence="9" id="KW-0804">Transcription</keyword>
<keyword evidence="13" id="KW-0812">Transmembrane</keyword>
<dbReference type="InParanoid" id="A0A672REC7"/>
<name>A0A672REC7_SINGR</name>
<keyword evidence="4" id="KW-0677">Repeat</keyword>
<dbReference type="InterPro" id="IPR051565">
    <property type="entry name" value="Sal_C2H2-zinc-finger"/>
</dbReference>
<dbReference type="SMART" id="SM00355">
    <property type="entry name" value="ZnF_C2H2"/>
    <property type="match status" value="3"/>
</dbReference>
<evidence type="ECO:0000256" key="13">
    <source>
        <dbReference type="SAM" id="Phobius"/>
    </source>
</evidence>
<dbReference type="PROSITE" id="PS50157">
    <property type="entry name" value="ZINC_FINGER_C2H2_2"/>
    <property type="match status" value="2"/>
</dbReference>
<evidence type="ECO:0000256" key="8">
    <source>
        <dbReference type="ARBA" id="ARBA00023125"/>
    </source>
</evidence>
<evidence type="ECO:0000256" key="9">
    <source>
        <dbReference type="ARBA" id="ARBA00023163"/>
    </source>
</evidence>
<comment type="similarity">
    <text evidence="11">Belongs to the sal C2H2-type zinc-finger protein family.</text>
</comment>
<dbReference type="GO" id="GO:0005634">
    <property type="term" value="C:nucleus"/>
    <property type="evidence" value="ECO:0007669"/>
    <property type="project" value="UniProtKB-SubCell"/>
</dbReference>
<feature type="domain" description="C2H2-type" evidence="14">
    <location>
        <begin position="111"/>
        <end position="138"/>
    </location>
</feature>
<protein>
    <recommendedName>
        <fullName evidence="14">C2H2-type domain-containing protein</fullName>
    </recommendedName>
</protein>
<evidence type="ECO:0000259" key="14">
    <source>
        <dbReference type="PROSITE" id="PS50157"/>
    </source>
</evidence>
<organism evidence="15 16">
    <name type="scientific">Sinocyclocheilus grahami</name>
    <name type="common">Dianchi golden-line fish</name>
    <name type="synonym">Barbus grahami</name>
    <dbReference type="NCBI Taxonomy" id="75366"/>
    <lineage>
        <taxon>Eukaryota</taxon>
        <taxon>Metazoa</taxon>
        <taxon>Chordata</taxon>
        <taxon>Craniata</taxon>
        <taxon>Vertebrata</taxon>
        <taxon>Euteleostomi</taxon>
        <taxon>Actinopterygii</taxon>
        <taxon>Neopterygii</taxon>
        <taxon>Teleostei</taxon>
        <taxon>Ostariophysi</taxon>
        <taxon>Cypriniformes</taxon>
        <taxon>Cyprinidae</taxon>
        <taxon>Cyprininae</taxon>
        <taxon>Sinocyclocheilus</taxon>
    </lineage>
</organism>
<evidence type="ECO:0000256" key="3">
    <source>
        <dbReference type="ARBA" id="ARBA00022723"/>
    </source>
</evidence>
<keyword evidence="8" id="KW-0238">DNA-binding</keyword>
<dbReference type="AlphaFoldDB" id="A0A672REC7"/>
<evidence type="ECO:0000256" key="10">
    <source>
        <dbReference type="ARBA" id="ARBA00023242"/>
    </source>
</evidence>
<keyword evidence="6" id="KW-0862">Zinc</keyword>
<dbReference type="OMA" id="NDHFISK"/>